<dbReference type="EMBL" id="FUEG01000009">
    <property type="protein sequence ID" value="SJL08583.1"/>
    <property type="molecule type" value="Genomic_DNA"/>
</dbReference>
<dbReference type="CDD" id="cd22191">
    <property type="entry name" value="DPBB_RlpA_EXP_N-like"/>
    <property type="match status" value="1"/>
</dbReference>
<dbReference type="AlphaFoldDB" id="A0A284RIL5"/>
<name>A0A284RIL5_ARMOS</name>
<protein>
    <recommendedName>
        <fullName evidence="5">RlpA-like protein double-psi beta-barrel domain-containing protein</fullName>
    </recommendedName>
</protein>
<feature type="chain" id="PRO_5012899461" description="RlpA-like protein double-psi beta-barrel domain-containing protein" evidence="2">
    <location>
        <begin position="19"/>
        <end position="161"/>
    </location>
</feature>
<reference evidence="4" key="1">
    <citation type="journal article" date="2017" name="Nat. Ecol. Evol.">
        <title>Genome expansion and lineage-specific genetic innovations in the forest pathogenic fungi Armillaria.</title>
        <authorList>
            <person name="Sipos G."/>
            <person name="Prasanna A.N."/>
            <person name="Walter M.C."/>
            <person name="O'Connor E."/>
            <person name="Balint B."/>
            <person name="Krizsan K."/>
            <person name="Kiss B."/>
            <person name="Hess J."/>
            <person name="Varga T."/>
            <person name="Slot J."/>
            <person name="Riley R."/>
            <person name="Boka B."/>
            <person name="Rigling D."/>
            <person name="Barry K."/>
            <person name="Lee J."/>
            <person name="Mihaltcheva S."/>
            <person name="LaButti K."/>
            <person name="Lipzen A."/>
            <person name="Waldron R."/>
            <person name="Moloney N.M."/>
            <person name="Sperisen C."/>
            <person name="Kredics L."/>
            <person name="Vagvoelgyi C."/>
            <person name="Patrignani A."/>
            <person name="Fitzpatrick D."/>
            <person name="Nagy I."/>
            <person name="Doyle S."/>
            <person name="Anderson J.B."/>
            <person name="Grigoriev I.V."/>
            <person name="Gueldener U."/>
            <person name="Muensterkoetter M."/>
            <person name="Nagy L.G."/>
        </authorList>
    </citation>
    <scope>NUCLEOTIDE SEQUENCE [LARGE SCALE GENOMIC DNA]</scope>
    <source>
        <strain evidence="4">C18/9</strain>
    </source>
</reference>
<evidence type="ECO:0000313" key="4">
    <source>
        <dbReference type="Proteomes" id="UP000219338"/>
    </source>
</evidence>
<gene>
    <name evidence="3" type="ORF">ARMOST_11949</name>
</gene>
<organism evidence="3 4">
    <name type="scientific">Armillaria ostoyae</name>
    <name type="common">Armillaria root rot fungus</name>
    <dbReference type="NCBI Taxonomy" id="47428"/>
    <lineage>
        <taxon>Eukaryota</taxon>
        <taxon>Fungi</taxon>
        <taxon>Dikarya</taxon>
        <taxon>Basidiomycota</taxon>
        <taxon>Agaricomycotina</taxon>
        <taxon>Agaricomycetes</taxon>
        <taxon>Agaricomycetidae</taxon>
        <taxon>Agaricales</taxon>
        <taxon>Marasmiineae</taxon>
        <taxon>Physalacriaceae</taxon>
        <taxon>Armillaria</taxon>
    </lineage>
</organism>
<accession>A0A284RIL5</accession>
<dbReference type="Gene3D" id="2.40.40.10">
    <property type="entry name" value="RlpA-like domain"/>
    <property type="match status" value="1"/>
</dbReference>
<evidence type="ECO:0000256" key="1">
    <source>
        <dbReference type="ARBA" id="ARBA00022729"/>
    </source>
</evidence>
<dbReference type="PANTHER" id="PTHR31836">
    <property type="match status" value="1"/>
</dbReference>
<sequence>MLFFAKVILLFFASAVYAGSMHDGGLKRHAHLKSRLASQSLEARSESVEAYYGFQARNSTITACGVYFNDTDYIIGLSSDYVTADYTDNCGRSVTVYLTDDSSSSIDVTVGDSCESDAYLSVAAFEALAGSLDAGVLNITWSFIDDATATVSSASTEASSV</sequence>
<proteinExistence type="predicted"/>
<dbReference type="PANTHER" id="PTHR31836:SF28">
    <property type="entry name" value="SRCR DOMAIN-CONTAINING PROTEIN-RELATED"/>
    <property type="match status" value="1"/>
</dbReference>
<evidence type="ECO:0008006" key="5">
    <source>
        <dbReference type="Google" id="ProtNLM"/>
    </source>
</evidence>
<evidence type="ECO:0000256" key="2">
    <source>
        <dbReference type="SAM" id="SignalP"/>
    </source>
</evidence>
<feature type="signal peptide" evidence="2">
    <location>
        <begin position="1"/>
        <end position="18"/>
    </location>
</feature>
<keyword evidence="1 2" id="KW-0732">Signal</keyword>
<dbReference type="InterPro" id="IPR036908">
    <property type="entry name" value="RlpA-like_sf"/>
</dbReference>
<dbReference type="InterPro" id="IPR051477">
    <property type="entry name" value="Expansin_CellWall"/>
</dbReference>
<keyword evidence="4" id="KW-1185">Reference proteome</keyword>
<dbReference type="OrthoDB" id="406505at2759"/>
<evidence type="ECO:0000313" key="3">
    <source>
        <dbReference type="EMBL" id="SJL08583.1"/>
    </source>
</evidence>
<dbReference type="Proteomes" id="UP000219338">
    <property type="component" value="Unassembled WGS sequence"/>
</dbReference>
<dbReference type="SUPFAM" id="SSF50685">
    <property type="entry name" value="Barwin-like endoglucanases"/>
    <property type="match status" value="1"/>
</dbReference>